<feature type="domain" description="Peptidase S54 rhomboid" evidence="8">
    <location>
        <begin position="1"/>
        <end position="95"/>
    </location>
</feature>
<keyword evidence="4" id="KW-0378">Hydrolase</keyword>
<proteinExistence type="inferred from homology"/>
<dbReference type="Pfam" id="PF01694">
    <property type="entry name" value="Rhomboid"/>
    <property type="match status" value="1"/>
</dbReference>
<sequence length="134" mass="14417">RMFSIYTLSGAAGFLLSVMGNVPLTIGASSGLCGLIGALLYFGRSSKGLRAQQVYQQTSGWIISLAVIGFLLPNINNWGHAGGLIGGIALGWILGYDDRRRENRWDHGLAVFLTGITVLLLALPVIQGFFLVFF</sequence>
<dbReference type="PANTHER" id="PTHR43731:SF14">
    <property type="entry name" value="PRESENILIN-ASSOCIATED RHOMBOID-LIKE PROTEIN, MITOCHONDRIAL"/>
    <property type="match status" value="1"/>
</dbReference>
<dbReference type="InterPro" id="IPR035952">
    <property type="entry name" value="Rhomboid-like_sf"/>
</dbReference>
<keyword evidence="3 7" id="KW-0812">Transmembrane</keyword>
<evidence type="ECO:0000313" key="10">
    <source>
        <dbReference type="Proteomes" id="UP000706172"/>
    </source>
</evidence>
<evidence type="ECO:0000256" key="6">
    <source>
        <dbReference type="ARBA" id="ARBA00023136"/>
    </source>
</evidence>
<reference evidence="9" key="1">
    <citation type="submission" date="2020-07" db="EMBL/GenBank/DDBJ databases">
        <title>Severe corrosion of carbon steel in oil field produced water can be linked to methanogenic archaea containing a special type of NiFe hydrogenase.</title>
        <authorList>
            <person name="Lahme S."/>
            <person name="Mand J."/>
            <person name="Longwell J."/>
            <person name="Smith R."/>
            <person name="Enning D."/>
        </authorList>
    </citation>
    <scope>NUCLEOTIDE SEQUENCE</scope>
    <source>
        <strain evidence="9">MIC098Bin6</strain>
    </source>
</reference>
<dbReference type="AlphaFoldDB" id="A0A931CXA6"/>
<evidence type="ECO:0000256" key="4">
    <source>
        <dbReference type="ARBA" id="ARBA00022801"/>
    </source>
</evidence>
<comment type="caution">
    <text evidence="9">The sequence shown here is derived from an EMBL/GenBank/DDBJ whole genome shotgun (WGS) entry which is preliminary data.</text>
</comment>
<keyword evidence="9" id="KW-0645">Protease</keyword>
<keyword evidence="5 7" id="KW-1133">Transmembrane helix</keyword>
<dbReference type="Gene3D" id="1.20.1540.10">
    <property type="entry name" value="Rhomboid-like"/>
    <property type="match status" value="1"/>
</dbReference>
<dbReference type="SUPFAM" id="SSF144091">
    <property type="entry name" value="Rhomboid-like"/>
    <property type="match status" value="1"/>
</dbReference>
<dbReference type="GO" id="GO:0006508">
    <property type="term" value="P:proteolysis"/>
    <property type="evidence" value="ECO:0007669"/>
    <property type="project" value="UniProtKB-KW"/>
</dbReference>
<comment type="similarity">
    <text evidence="2">Belongs to the peptidase S54 family.</text>
</comment>
<evidence type="ECO:0000313" key="9">
    <source>
        <dbReference type="EMBL" id="MBG0779106.1"/>
    </source>
</evidence>
<feature type="transmembrane region" description="Helical" evidence="7">
    <location>
        <begin position="108"/>
        <end position="133"/>
    </location>
</feature>
<evidence type="ECO:0000256" key="5">
    <source>
        <dbReference type="ARBA" id="ARBA00022989"/>
    </source>
</evidence>
<dbReference type="EMBL" id="JACCQK010000207">
    <property type="protein sequence ID" value="MBG0779106.1"/>
    <property type="molecule type" value="Genomic_DNA"/>
</dbReference>
<dbReference type="InterPro" id="IPR050925">
    <property type="entry name" value="Rhomboid_protease_S54"/>
</dbReference>
<dbReference type="GO" id="GO:0004252">
    <property type="term" value="F:serine-type endopeptidase activity"/>
    <property type="evidence" value="ECO:0007669"/>
    <property type="project" value="InterPro"/>
</dbReference>
<dbReference type="PANTHER" id="PTHR43731">
    <property type="entry name" value="RHOMBOID PROTEASE"/>
    <property type="match status" value="1"/>
</dbReference>
<dbReference type="Proteomes" id="UP000706172">
    <property type="component" value="Unassembled WGS sequence"/>
</dbReference>
<evidence type="ECO:0000259" key="8">
    <source>
        <dbReference type="Pfam" id="PF01694"/>
    </source>
</evidence>
<name>A0A931CXA6_9BACT</name>
<feature type="non-terminal residue" evidence="9">
    <location>
        <position position="1"/>
    </location>
</feature>
<keyword evidence="6 7" id="KW-0472">Membrane</keyword>
<dbReference type="InterPro" id="IPR022764">
    <property type="entry name" value="Peptidase_S54_rhomboid_dom"/>
</dbReference>
<dbReference type="GO" id="GO:0016020">
    <property type="term" value="C:membrane"/>
    <property type="evidence" value="ECO:0007669"/>
    <property type="project" value="UniProtKB-SubCell"/>
</dbReference>
<comment type="subcellular location">
    <subcellularLocation>
        <location evidence="1">Membrane</location>
        <topology evidence="1">Multi-pass membrane protein</topology>
    </subcellularLocation>
</comment>
<feature type="transmembrane region" description="Helical" evidence="7">
    <location>
        <begin position="20"/>
        <end position="42"/>
    </location>
</feature>
<protein>
    <submittedName>
        <fullName evidence="9">Rhomboid family intramembrane serine protease</fullName>
    </submittedName>
</protein>
<evidence type="ECO:0000256" key="7">
    <source>
        <dbReference type="SAM" id="Phobius"/>
    </source>
</evidence>
<evidence type="ECO:0000256" key="2">
    <source>
        <dbReference type="ARBA" id="ARBA00009045"/>
    </source>
</evidence>
<organism evidence="9 10">
    <name type="scientific">Desulfotignum balticum</name>
    <dbReference type="NCBI Taxonomy" id="115781"/>
    <lineage>
        <taxon>Bacteria</taxon>
        <taxon>Pseudomonadati</taxon>
        <taxon>Thermodesulfobacteriota</taxon>
        <taxon>Desulfobacteria</taxon>
        <taxon>Desulfobacterales</taxon>
        <taxon>Desulfobacteraceae</taxon>
        <taxon>Desulfotignum</taxon>
    </lineage>
</organism>
<evidence type="ECO:0000256" key="1">
    <source>
        <dbReference type="ARBA" id="ARBA00004141"/>
    </source>
</evidence>
<feature type="transmembrane region" description="Helical" evidence="7">
    <location>
        <begin position="54"/>
        <end position="72"/>
    </location>
</feature>
<accession>A0A931CXA6</accession>
<evidence type="ECO:0000256" key="3">
    <source>
        <dbReference type="ARBA" id="ARBA00022692"/>
    </source>
</evidence>
<gene>
    <name evidence="9" type="ORF">H0S81_04190</name>
</gene>
<feature type="transmembrane region" description="Helical" evidence="7">
    <location>
        <begin position="78"/>
        <end position="96"/>
    </location>
</feature>